<keyword evidence="5 11" id="KW-0808">Transferase</keyword>
<keyword evidence="13" id="KW-1185">Reference proteome</keyword>
<comment type="catalytic activity">
    <reaction evidence="10 11">
        <text>RNA(n) + a ribonucleoside 5'-triphosphate = RNA(n+1) + diphosphate</text>
        <dbReference type="Rhea" id="RHEA:21248"/>
        <dbReference type="Rhea" id="RHEA-COMP:14527"/>
        <dbReference type="Rhea" id="RHEA-COMP:17342"/>
        <dbReference type="ChEBI" id="CHEBI:33019"/>
        <dbReference type="ChEBI" id="CHEBI:61557"/>
        <dbReference type="ChEBI" id="CHEBI:140395"/>
        <dbReference type="EC" id="2.7.7.6"/>
    </reaction>
</comment>
<evidence type="ECO:0000256" key="5">
    <source>
        <dbReference type="ARBA" id="ARBA00022679"/>
    </source>
</evidence>
<evidence type="ECO:0000256" key="11">
    <source>
        <dbReference type="HAMAP-Rule" id="MF_00366"/>
    </source>
</evidence>
<name>A0A1M5R153_9GAMM</name>
<evidence type="ECO:0000256" key="8">
    <source>
        <dbReference type="ARBA" id="ARBA00029924"/>
    </source>
</evidence>
<dbReference type="InterPro" id="IPR003716">
    <property type="entry name" value="DNA-dir_RNA_pol_omega"/>
</dbReference>
<dbReference type="EC" id="2.7.7.6" evidence="2 11"/>
<evidence type="ECO:0000256" key="9">
    <source>
        <dbReference type="ARBA" id="ARBA00030998"/>
    </source>
</evidence>
<evidence type="ECO:0000313" key="12">
    <source>
        <dbReference type="EMBL" id="SHH19898.1"/>
    </source>
</evidence>
<evidence type="ECO:0000256" key="3">
    <source>
        <dbReference type="ARBA" id="ARBA00013725"/>
    </source>
</evidence>
<accession>A0A1M5R153</accession>
<reference evidence="12 13" key="1">
    <citation type="submission" date="2016-11" db="EMBL/GenBank/DDBJ databases">
        <authorList>
            <person name="Jaros S."/>
            <person name="Januszkiewicz K."/>
            <person name="Wedrychowicz H."/>
        </authorList>
    </citation>
    <scope>NUCLEOTIDE SEQUENCE [LARGE SCALE GENOMIC DNA]</scope>
    <source>
        <strain evidence="12 13">CGMCC 1.7049</strain>
    </source>
</reference>
<comment type="subunit">
    <text evidence="11">The RNAP catalytic core consists of 2 alpha, 1 beta, 1 beta' and 1 omega subunit. When a sigma factor is associated with the core the holoenzyme is formed, which can initiate transcription.</text>
</comment>
<dbReference type="InterPro" id="IPR006110">
    <property type="entry name" value="Pol_omega/Rpo6/RPB6"/>
</dbReference>
<dbReference type="GO" id="GO:0003677">
    <property type="term" value="F:DNA binding"/>
    <property type="evidence" value="ECO:0007669"/>
    <property type="project" value="UniProtKB-UniRule"/>
</dbReference>
<keyword evidence="6 11" id="KW-0548">Nucleotidyltransferase</keyword>
<evidence type="ECO:0000256" key="10">
    <source>
        <dbReference type="ARBA" id="ARBA00048552"/>
    </source>
</evidence>
<keyword evidence="4 11" id="KW-0240">DNA-directed RNA polymerase</keyword>
<dbReference type="STRING" id="490188.SAMN04488068_2833"/>
<sequence>MDELRDKVAAARQNRAGRTAAERVAANAPIVSDRALAAFDPETPMARVTIEDCLTIIPNHFDLCQIAAKRARQLARGALPKVPWEDHKSTVLSLREIAAGYVDKTVLTEADLPPIRSSQADLDLPELAF</sequence>
<organism evidence="12 13">
    <name type="scientific">Hydrocarboniphaga daqingensis</name>
    <dbReference type="NCBI Taxonomy" id="490188"/>
    <lineage>
        <taxon>Bacteria</taxon>
        <taxon>Pseudomonadati</taxon>
        <taxon>Pseudomonadota</taxon>
        <taxon>Gammaproteobacteria</taxon>
        <taxon>Nevskiales</taxon>
        <taxon>Nevskiaceae</taxon>
        <taxon>Hydrocarboniphaga</taxon>
    </lineage>
</organism>
<evidence type="ECO:0000256" key="1">
    <source>
        <dbReference type="ARBA" id="ARBA00006711"/>
    </source>
</evidence>
<evidence type="ECO:0000256" key="6">
    <source>
        <dbReference type="ARBA" id="ARBA00022695"/>
    </source>
</evidence>
<dbReference type="PANTHER" id="PTHR34476:SF1">
    <property type="entry name" value="DNA-DIRECTED RNA POLYMERASE SUBUNIT OMEGA"/>
    <property type="match status" value="1"/>
</dbReference>
<evidence type="ECO:0000256" key="2">
    <source>
        <dbReference type="ARBA" id="ARBA00012418"/>
    </source>
</evidence>
<evidence type="ECO:0000256" key="4">
    <source>
        <dbReference type="ARBA" id="ARBA00022478"/>
    </source>
</evidence>
<dbReference type="GO" id="GO:0003899">
    <property type="term" value="F:DNA-directed RNA polymerase activity"/>
    <property type="evidence" value="ECO:0007669"/>
    <property type="project" value="UniProtKB-UniRule"/>
</dbReference>
<protein>
    <recommendedName>
        <fullName evidence="3 11">DNA-directed RNA polymerase subunit omega</fullName>
        <shortName evidence="11">RNAP omega subunit</shortName>
        <ecNumber evidence="2 11">2.7.7.6</ecNumber>
    </recommendedName>
    <alternativeName>
        <fullName evidence="9 11">RNA polymerase omega subunit</fullName>
    </alternativeName>
    <alternativeName>
        <fullName evidence="8 11">Transcriptase subunit omega</fullName>
    </alternativeName>
</protein>
<dbReference type="AlphaFoldDB" id="A0A1M5R153"/>
<comment type="function">
    <text evidence="11">Promotes RNA polymerase assembly. Latches the N- and C-terminal regions of the beta' subunit thereby facilitating its interaction with the beta and alpha subunits.</text>
</comment>
<comment type="similarity">
    <text evidence="1 11">Belongs to the RNA polymerase subunit omega family.</text>
</comment>
<dbReference type="Pfam" id="PF01192">
    <property type="entry name" value="RNA_pol_Rpb6"/>
    <property type="match status" value="1"/>
</dbReference>
<dbReference type="NCBIfam" id="TIGR00690">
    <property type="entry name" value="rpoZ"/>
    <property type="match status" value="1"/>
</dbReference>
<dbReference type="Proteomes" id="UP000199758">
    <property type="component" value="Unassembled WGS sequence"/>
</dbReference>
<gene>
    <name evidence="11" type="primary">rpoZ</name>
    <name evidence="12" type="ORF">SAMN04488068_2833</name>
</gene>
<dbReference type="Gene3D" id="3.90.940.10">
    <property type="match status" value="1"/>
</dbReference>
<evidence type="ECO:0000256" key="7">
    <source>
        <dbReference type="ARBA" id="ARBA00023163"/>
    </source>
</evidence>
<dbReference type="SMART" id="SM01409">
    <property type="entry name" value="RNA_pol_Rpb6"/>
    <property type="match status" value="1"/>
</dbReference>
<proteinExistence type="inferred from homology"/>
<keyword evidence="7 11" id="KW-0804">Transcription</keyword>
<dbReference type="InterPro" id="IPR036161">
    <property type="entry name" value="RPB6/omega-like_sf"/>
</dbReference>
<dbReference type="GO" id="GO:0000428">
    <property type="term" value="C:DNA-directed RNA polymerase complex"/>
    <property type="evidence" value="ECO:0007669"/>
    <property type="project" value="UniProtKB-KW"/>
</dbReference>
<dbReference type="HAMAP" id="MF_00366">
    <property type="entry name" value="RNApol_bact_RpoZ"/>
    <property type="match status" value="1"/>
</dbReference>
<dbReference type="GO" id="GO:0006351">
    <property type="term" value="P:DNA-templated transcription"/>
    <property type="evidence" value="ECO:0007669"/>
    <property type="project" value="UniProtKB-UniRule"/>
</dbReference>
<dbReference type="SUPFAM" id="SSF63562">
    <property type="entry name" value="RPB6/omega subunit-like"/>
    <property type="match status" value="1"/>
</dbReference>
<dbReference type="PANTHER" id="PTHR34476">
    <property type="entry name" value="DNA-DIRECTED RNA POLYMERASE SUBUNIT OMEGA"/>
    <property type="match status" value="1"/>
</dbReference>
<evidence type="ECO:0000313" key="13">
    <source>
        <dbReference type="Proteomes" id="UP000199758"/>
    </source>
</evidence>
<dbReference type="EMBL" id="FQWZ01000007">
    <property type="protein sequence ID" value="SHH19898.1"/>
    <property type="molecule type" value="Genomic_DNA"/>
</dbReference>